<evidence type="ECO:0000313" key="3">
    <source>
        <dbReference type="EMBL" id="UTX43259.1"/>
    </source>
</evidence>
<feature type="coiled-coil region" evidence="1">
    <location>
        <begin position="79"/>
        <end position="113"/>
    </location>
</feature>
<evidence type="ECO:0000256" key="1">
    <source>
        <dbReference type="SAM" id="Coils"/>
    </source>
</evidence>
<evidence type="ECO:0000313" key="4">
    <source>
        <dbReference type="Proteomes" id="UP001059546"/>
    </source>
</evidence>
<proteinExistence type="predicted"/>
<feature type="signal peptide" evidence="2">
    <location>
        <begin position="1"/>
        <end position="18"/>
    </location>
</feature>
<reference evidence="3" key="1">
    <citation type="submission" date="2021-05" db="EMBL/GenBank/DDBJ databases">
        <title>Encephalitozoon hellem ATCC 50604 Complete Genome.</title>
        <authorList>
            <person name="Mascarenhas dos Santos A.C."/>
            <person name="Julian A.T."/>
            <person name="Pombert J.-F."/>
        </authorList>
    </citation>
    <scope>NUCLEOTIDE SEQUENCE</scope>
    <source>
        <strain evidence="3">ATCC 50604</strain>
    </source>
</reference>
<organism evidence="3 4">
    <name type="scientific">Encephalitozoon hellem</name>
    <name type="common">Microsporidian parasite</name>
    <dbReference type="NCBI Taxonomy" id="27973"/>
    <lineage>
        <taxon>Eukaryota</taxon>
        <taxon>Fungi</taxon>
        <taxon>Fungi incertae sedis</taxon>
        <taxon>Microsporidia</taxon>
        <taxon>Unikaryonidae</taxon>
        <taxon>Encephalitozoon</taxon>
    </lineage>
</organism>
<gene>
    <name evidence="3" type="ORF">GPU96_05g10010</name>
</gene>
<name>A0A9Q9C348_ENCHE</name>
<protein>
    <recommendedName>
        <fullName evidence="5">Spore wall protein</fullName>
    </recommendedName>
</protein>
<feature type="chain" id="PRO_5040391902" description="Spore wall protein" evidence="2">
    <location>
        <begin position="19"/>
        <end position="183"/>
    </location>
</feature>
<dbReference type="Proteomes" id="UP001059546">
    <property type="component" value="Chromosome V"/>
</dbReference>
<evidence type="ECO:0008006" key="5">
    <source>
        <dbReference type="Google" id="ProtNLM"/>
    </source>
</evidence>
<keyword evidence="1" id="KW-0175">Coiled coil</keyword>
<dbReference type="EMBL" id="CP075151">
    <property type="protein sequence ID" value="UTX43259.1"/>
    <property type="molecule type" value="Genomic_DNA"/>
</dbReference>
<dbReference type="AlphaFoldDB" id="A0A9Q9C348"/>
<evidence type="ECO:0000256" key="2">
    <source>
        <dbReference type="SAM" id="SignalP"/>
    </source>
</evidence>
<sequence length="183" mass="20974">MLAVSVIGMIVLLGGLRGENPLVCEGECVSPSVNEGSKVAGKVYNNIKAKTERLYRTIKYVNKPEVMDSMKKYLDEHPSEKGQELYEKLISEYEILQEKLERLVNAAGNGENNFEELKSLIVEVTEIYFKVSHSIMILNIEFGFNKESLDTIEENCGKDYCKLLDEIKYWSYGNKLINFEFCY</sequence>
<accession>A0A9Q9C348</accession>
<keyword evidence="2" id="KW-0732">Signal</keyword>